<evidence type="ECO:0000256" key="1">
    <source>
        <dbReference type="SAM" id="MobiDB-lite"/>
    </source>
</evidence>
<feature type="region of interest" description="Disordered" evidence="1">
    <location>
        <begin position="129"/>
        <end position="150"/>
    </location>
</feature>
<dbReference type="Proteomes" id="UP000265618">
    <property type="component" value="Unassembled WGS sequence"/>
</dbReference>
<feature type="non-terminal residue" evidence="2">
    <location>
        <position position="1"/>
    </location>
</feature>
<proteinExistence type="predicted"/>
<keyword evidence="3" id="KW-1185">Reference proteome</keyword>
<evidence type="ECO:0000313" key="3">
    <source>
        <dbReference type="Proteomes" id="UP000265618"/>
    </source>
</evidence>
<accession>A0A9K3D1I6</accession>
<organism evidence="2 3">
    <name type="scientific">Kipferlia bialata</name>
    <dbReference type="NCBI Taxonomy" id="797122"/>
    <lineage>
        <taxon>Eukaryota</taxon>
        <taxon>Metamonada</taxon>
        <taxon>Carpediemonas-like organisms</taxon>
        <taxon>Kipferlia</taxon>
    </lineage>
</organism>
<gene>
    <name evidence="2" type="ORF">KIPB_008329</name>
</gene>
<comment type="caution">
    <text evidence="2">The sequence shown here is derived from an EMBL/GenBank/DDBJ whole genome shotgun (WGS) entry which is preliminary data.</text>
</comment>
<evidence type="ECO:0000313" key="2">
    <source>
        <dbReference type="EMBL" id="GIQ86467.1"/>
    </source>
</evidence>
<name>A0A9K3D1I6_9EUKA</name>
<reference evidence="2 3" key="1">
    <citation type="journal article" date="2018" name="PLoS ONE">
        <title>The draft genome of Kipferlia bialata reveals reductive genome evolution in fornicate parasites.</title>
        <authorList>
            <person name="Tanifuji G."/>
            <person name="Takabayashi S."/>
            <person name="Kume K."/>
            <person name="Takagi M."/>
            <person name="Nakayama T."/>
            <person name="Kamikawa R."/>
            <person name="Inagaki Y."/>
            <person name="Hashimoto T."/>
        </authorList>
    </citation>
    <scope>NUCLEOTIDE SEQUENCE [LARGE SCALE GENOMIC DNA]</scope>
    <source>
        <strain evidence="2">NY0173</strain>
    </source>
</reference>
<dbReference type="AlphaFoldDB" id="A0A9K3D1I6"/>
<feature type="non-terminal residue" evidence="2">
    <location>
        <position position="270"/>
    </location>
</feature>
<sequence length="270" mass="29091">EDVTRGTLSVGESIDWINFIPRFRDTPLCVGVSKKGKMWGIGLHSSSVLWEINVSLLNTKSAKKNGMLLVEAISASPSTVTPPTSREADQEGVSGLYVGCADGTIRTVLLSEHGGAYELGQRMELPWEDIQPSVKPDGPTAKRKKSLGEFEKQEAQKWSDSLLSVEDALRQSKAPLSALPVSLTTITREYEGEREAWLVVCAASGALYKMPIGASKSSAAAEASYGGMDDLCKLSMDSMLIPSTVLEQRHCAVGCCLVGVHPASYKKDKK</sequence>
<dbReference type="EMBL" id="BDIP01002550">
    <property type="protein sequence ID" value="GIQ86467.1"/>
    <property type="molecule type" value="Genomic_DNA"/>
</dbReference>
<protein>
    <submittedName>
        <fullName evidence="2">Uncharacterized protein</fullName>
    </submittedName>
</protein>